<evidence type="ECO:0000256" key="1">
    <source>
        <dbReference type="SAM" id="MobiDB-lite"/>
    </source>
</evidence>
<reference evidence="2 3" key="1">
    <citation type="submission" date="2022-09" db="EMBL/GenBank/DDBJ databases">
        <authorList>
            <person name="Palmer J.M."/>
        </authorList>
    </citation>
    <scope>NUCLEOTIDE SEQUENCE [LARGE SCALE GENOMIC DNA]</scope>
    <source>
        <strain evidence="2 3">DSM 7382</strain>
    </source>
</reference>
<keyword evidence="3" id="KW-1185">Reference proteome</keyword>
<proteinExistence type="predicted"/>
<feature type="compositionally biased region" description="Basic residues" evidence="1">
    <location>
        <begin position="7"/>
        <end position="23"/>
    </location>
</feature>
<feature type="compositionally biased region" description="Low complexity" evidence="1">
    <location>
        <begin position="448"/>
        <end position="460"/>
    </location>
</feature>
<feature type="region of interest" description="Disordered" evidence="1">
    <location>
        <begin position="1"/>
        <end position="64"/>
    </location>
</feature>
<feature type="compositionally biased region" description="Low complexity" evidence="1">
    <location>
        <begin position="373"/>
        <end position="392"/>
    </location>
</feature>
<evidence type="ECO:0000313" key="2">
    <source>
        <dbReference type="EMBL" id="KAK7687038.1"/>
    </source>
</evidence>
<comment type="caution">
    <text evidence="2">The sequence shown here is derived from an EMBL/GenBank/DDBJ whole genome shotgun (WGS) entry which is preliminary data.</text>
</comment>
<dbReference type="EMBL" id="JASBNA010000014">
    <property type="protein sequence ID" value="KAK7687038.1"/>
    <property type="molecule type" value="Genomic_DNA"/>
</dbReference>
<gene>
    <name evidence="2" type="ORF">QCA50_009538</name>
</gene>
<feature type="compositionally biased region" description="Basic residues" evidence="1">
    <location>
        <begin position="32"/>
        <end position="47"/>
    </location>
</feature>
<sequence length="889" mass="98411">MSDKSIGKRRIRSPSRDRYRRGTRSTNSSNRPRSRSRPPTHHQRPHSRHGDSPPRRQSPTRRLDPVLTYQHPFGYRHESGCRLCDEFSDHLREEARGRPEFARSIVEASLADPPEVIRRRYEEQRDRAERLEGEIDDLRARFDSERDRATRLSREMQTRDQESVRSQNEISSLRRELAQLRTLSTLEGSLPRAGTNAAQDPQIPQLLNSLEQSTRELARLNQRSRDDERRLHNAQGRYEELLNFLLSQGHTVTATSGNSSTQTLPRPYLTISPAINGTVGRYIVPNARDEDVQMEGAESAAALGYEGVAYVPDEDGGIRRLARDIYEELDNESDEDVPPTDSEDDGFDGDDGGSPRGRKITKAKKGKKKGKKSATIAHQTTSTSATHTAGSSRLAVRTPSPIRATTSRSWSDQVEADSPWSRVPTSGRTSEGWGWGNNPQTFAQAVQSPPTSSTAPSRRIAPPPSRPPPSAPRSFFRGGGFGSGINHGTFNGLPWVSRRLAPVYVPPGTSSAERNEILTRAGRNRARGPLQQGQIPPAFQESHVLNEEILRNLIERTSSAENPGSRDAIEIVGDLLNASSRVPRDERHPLEEFVVKNYSGRPKWAKDESKFKHWTKEDKSKKKAPGNQGNELAGPSSTPADPSTLTHTAAGPPTPDEDVPMAPAPEDAATHHVPTPEEGTMTTGDPVTPQRPLEPPAEDRNGPGLSASGTPTPPTVDPVTTDRGEPSSSAVWRTALDTQDVDEFEAALSSIDDDAQCPIYSDDLGMWEGFLSAHPDLHLYGIPLSTSSEGNRLILLGFLAVLRRIPQPTCIVDIQWVLRALFTRWWPDPDFIPTLEDSIPTPFPNEGDVDEEQVLQHYISNGLTPDEIDGVRALFQHLVDRCAPHHSSE</sequence>
<feature type="region of interest" description="Disordered" evidence="1">
    <location>
        <begin position="609"/>
        <end position="734"/>
    </location>
</feature>
<name>A0AAW0FZZ4_9APHY</name>
<feature type="region of interest" description="Disordered" evidence="1">
    <location>
        <begin position="329"/>
        <end position="480"/>
    </location>
</feature>
<dbReference type="Proteomes" id="UP001385951">
    <property type="component" value="Unassembled WGS sequence"/>
</dbReference>
<feature type="compositionally biased region" description="Acidic residues" evidence="1">
    <location>
        <begin position="329"/>
        <end position="351"/>
    </location>
</feature>
<feature type="compositionally biased region" description="Basic and acidic residues" evidence="1">
    <location>
        <begin position="149"/>
        <end position="163"/>
    </location>
</feature>
<dbReference type="AlphaFoldDB" id="A0AAW0FZZ4"/>
<protein>
    <submittedName>
        <fullName evidence="2">Uncharacterized protein</fullName>
    </submittedName>
</protein>
<evidence type="ECO:0000313" key="3">
    <source>
        <dbReference type="Proteomes" id="UP001385951"/>
    </source>
</evidence>
<feature type="region of interest" description="Disordered" evidence="1">
    <location>
        <begin position="149"/>
        <end position="170"/>
    </location>
</feature>
<organism evidence="2 3">
    <name type="scientific">Cerrena zonata</name>
    <dbReference type="NCBI Taxonomy" id="2478898"/>
    <lineage>
        <taxon>Eukaryota</taxon>
        <taxon>Fungi</taxon>
        <taxon>Dikarya</taxon>
        <taxon>Basidiomycota</taxon>
        <taxon>Agaricomycotina</taxon>
        <taxon>Agaricomycetes</taxon>
        <taxon>Polyporales</taxon>
        <taxon>Cerrenaceae</taxon>
        <taxon>Cerrena</taxon>
    </lineage>
</organism>
<feature type="compositionally biased region" description="Polar residues" evidence="1">
    <location>
        <begin position="403"/>
        <end position="412"/>
    </location>
</feature>
<accession>A0AAW0FZZ4</accession>
<feature type="compositionally biased region" description="Basic and acidic residues" evidence="1">
    <location>
        <begin position="609"/>
        <end position="620"/>
    </location>
</feature>
<feature type="compositionally biased region" description="Polar residues" evidence="1">
    <location>
        <begin position="437"/>
        <end position="447"/>
    </location>
</feature>
<feature type="compositionally biased region" description="Basic residues" evidence="1">
    <location>
        <begin position="356"/>
        <end position="372"/>
    </location>
</feature>
<feature type="compositionally biased region" description="Pro residues" evidence="1">
    <location>
        <begin position="461"/>
        <end position="471"/>
    </location>
</feature>
<feature type="compositionally biased region" description="Polar residues" evidence="1">
    <location>
        <begin position="627"/>
        <end position="647"/>
    </location>
</feature>